<reference evidence="1 2" key="1">
    <citation type="submission" date="2015-10" db="EMBL/GenBank/DDBJ databases">
        <title>Transcriptomic analysis of a linuron degrading triple-species bacterial consortium.</title>
        <authorList>
            <person name="Albers P."/>
        </authorList>
    </citation>
    <scope>NUCLEOTIDE SEQUENCE [LARGE SCALE GENOMIC DNA]</scope>
    <source>
        <strain evidence="1 2">WDL6</strain>
    </source>
</reference>
<accession>A0A120CVV1</accession>
<dbReference type="AlphaFoldDB" id="A0A120CVV1"/>
<dbReference type="STRING" id="121290.APY04_1847"/>
<dbReference type="Proteomes" id="UP000059074">
    <property type="component" value="Unassembled WGS sequence"/>
</dbReference>
<evidence type="ECO:0000313" key="2">
    <source>
        <dbReference type="Proteomes" id="UP000059074"/>
    </source>
</evidence>
<evidence type="ECO:0000313" key="1">
    <source>
        <dbReference type="EMBL" id="KWT68397.1"/>
    </source>
</evidence>
<dbReference type="OrthoDB" id="9800692at2"/>
<organism evidence="1 2">
    <name type="scientific">Hyphomicrobium sulfonivorans</name>
    <dbReference type="NCBI Taxonomy" id="121290"/>
    <lineage>
        <taxon>Bacteria</taxon>
        <taxon>Pseudomonadati</taxon>
        <taxon>Pseudomonadota</taxon>
        <taxon>Alphaproteobacteria</taxon>
        <taxon>Hyphomicrobiales</taxon>
        <taxon>Hyphomicrobiaceae</taxon>
        <taxon>Hyphomicrobium</taxon>
    </lineage>
</organism>
<comment type="caution">
    <text evidence="1">The sequence shown here is derived from an EMBL/GenBank/DDBJ whole genome shotgun (WGS) entry which is preliminary data.</text>
</comment>
<dbReference type="EMBL" id="LMTR01000058">
    <property type="protein sequence ID" value="KWT68397.1"/>
    <property type="molecule type" value="Genomic_DNA"/>
</dbReference>
<proteinExistence type="predicted"/>
<protein>
    <submittedName>
        <fullName evidence="1">Uncharacterized protein</fullName>
    </submittedName>
</protein>
<dbReference type="InterPro" id="IPR056093">
    <property type="entry name" value="DUF7676"/>
</dbReference>
<dbReference type="RefSeq" id="WP_068461783.1">
    <property type="nucleotide sequence ID" value="NZ_LMTR01000058.1"/>
</dbReference>
<name>A0A120CVV1_HYPSL</name>
<dbReference type="Pfam" id="PF24724">
    <property type="entry name" value="DUF7676"/>
    <property type="match status" value="1"/>
</dbReference>
<dbReference type="PATRIC" id="fig|121290.4.peg.172"/>
<keyword evidence="2" id="KW-1185">Reference proteome</keyword>
<sequence>MDMPQRWNIDPEPKEIKAGGCGGVALRQEWELPVTKDFLIAFFTDVFENHWHELRYGPLVPGAAYEIMCAAGPSRFSVSGGYLTIFFSKGGHFHLCVDGPEEPTEHLEPRRPSRAIIFRALTRERHPVTWGFEMWNGKGMSMIALFFPNPFLTDEDTNEPEPKWERLKTWRAISKKWLGREPEALDEQGRGFA</sequence>
<gene>
    <name evidence="1" type="ORF">APY04_1847</name>
</gene>